<feature type="compositionally biased region" description="Polar residues" evidence="1">
    <location>
        <begin position="162"/>
        <end position="180"/>
    </location>
</feature>
<protein>
    <submittedName>
        <fullName evidence="2">Uncharacterized protein</fullName>
    </submittedName>
</protein>
<keyword evidence="3" id="KW-1185">Reference proteome</keyword>
<dbReference type="EMBL" id="JH688969">
    <property type="protein sequence ID" value="EJD32444.1"/>
    <property type="molecule type" value="Genomic_DNA"/>
</dbReference>
<sequence length="180" mass="19852">MHFPRLRVAVLGRNDPARVPDATLTAFLQHPMCTVRHLTLEALEDAILDGLAYTDRVKTICFQRYTSTSGASLHSLAQHDQNGVWLCPRLTKVTLPADDDRLSDPNVKAAVLALAQGRGPSSTISGRARESLYSIDFVGRYRTDRIRVTQLAALVDDILNPGSESDNQSSDDSLTTQTYR</sequence>
<evidence type="ECO:0000256" key="1">
    <source>
        <dbReference type="SAM" id="MobiDB-lite"/>
    </source>
</evidence>
<organism evidence="2 3">
    <name type="scientific">Auricularia subglabra (strain TFB-10046 / SS5)</name>
    <name type="common">White-rot fungus</name>
    <name type="synonym">Auricularia delicata (strain TFB10046)</name>
    <dbReference type="NCBI Taxonomy" id="717982"/>
    <lineage>
        <taxon>Eukaryota</taxon>
        <taxon>Fungi</taxon>
        <taxon>Dikarya</taxon>
        <taxon>Basidiomycota</taxon>
        <taxon>Agaricomycotina</taxon>
        <taxon>Agaricomycetes</taxon>
        <taxon>Auriculariales</taxon>
        <taxon>Auriculariaceae</taxon>
        <taxon>Auricularia</taxon>
    </lineage>
</organism>
<name>J0CQI1_AURST</name>
<accession>J0CQI1</accession>
<dbReference type="AlphaFoldDB" id="J0CQI1"/>
<reference evidence="3" key="1">
    <citation type="journal article" date="2012" name="Science">
        <title>The Paleozoic origin of enzymatic lignin decomposition reconstructed from 31 fungal genomes.</title>
        <authorList>
            <person name="Floudas D."/>
            <person name="Binder M."/>
            <person name="Riley R."/>
            <person name="Barry K."/>
            <person name="Blanchette R.A."/>
            <person name="Henrissat B."/>
            <person name="Martinez A.T."/>
            <person name="Otillar R."/>
            <person name="Spatafora J.W."/>
            <person name="Yadav J.S."/>
            <person name="Aerts A."/>
            <person name="Benoit I."/>
            <person name="Boyd A."/>
            <person name="Carlson A."/>
            <person name="Copeland A."/>
            <person name="Coutinho P.M."/>
            <person name="de Vries R.P."/>
            <person name="Ferreira P."/>
            <person name="Findley K."/>
            <person name="Foster B."/>
            <person name="Gaskell J."/>
            <person name="Glotzer D."/>
            <person name="Gorecki P."/>
            <person name="Heitman J."/>
            <person name="Hesse C."/>
            <person name="Hori C."/>
            <person name="Igarashi K."/>
            <person name="Jurgens J.A."/>
            <person name="Kallen N."/>
            <person name="Kersten P."/>
            <person name="Kohler A."/>
            <person name="Kuees U."/>
            <person name="Kumar T.K.A."/>
            <person name="Kuo A."/>
            <person name="LaButti K."/>
            <person name="Larrondo L.F."/>
            <person name="Lindquist E."/>
            <person name="Ling A."/>
            <person name="Lombard V."/>
            <person name="Lucas S."/>
            <person name="Lundell T."/>
            <person name="Martin R."/>
            <person name="McLaughlin D.J."/>
            <person name="Morgenstern I."/>
            <person name="Morin E."/>
            <person name="Murat C."/>
            <person name="Nagy L.G."/>
            <person name="Nolan M."/>
            <person name="Ohm R.A."/>
            <person name="Patyshakuliyeva A."/>
            <person name="Rokas A."/>
            <person name="Ruiz-Duenas F.J."/>
            <person name="Sabat G."/>
            <person name="Salamov A."/>
            <person name="Samejima M."/>
            <person name="Schmutz J."/>
            <person name="Slot J.C."/>
            <person name="St John F."/>
            <person name="Stenlid J."/>
            <person name="Sun H."/>
            <person name="Sun S."/>
            <person name="Syed K."/>
            <person name="Tsang A."/>
            <person name="Wiebenga A."/>
            <person name="Young D."/>
            <person name="Pisabarro A."/>
            <person name="Eastwood D.C."/>
            <person name="Martin F."/>
            <person name="Cullen D."/>
            <person name="Grigoriev I.V."/>
            <person name="Hibbett D.S."/>
        </authorList>
    </citation>
    <scope>NUCLEOTIDE SEQUENCE [LARGE SCALE GENOMIC DNA]</scope>
    <source>
        <strain evidence="3">TFB10046</strain>
    </source>
</reference>
<evidence type="ECO:0000313" key="3">
    <source>
        <dbReference type="Proteomes" id="UP000006514"/>
    </source>
</evidence>
<proteinExistence type="predicted"/>
<gene>
    <name evidence="2" type="ORF">AURDEDRAFT_178485</name>
</gene>
<dbReference type="Proteomes" id="UP000006514">
    <property type="component" value="Unassembled WGS sequence"/>
</dbReference>
<evidence type="ECO:0000313" key="2">
    <source>
        <dbReference type="EMBL" id="EJD32444.1"/>
    </source>
</evidence>
<feature type="region of interest" description="Disordered" evidence="1">
    <location>
        <begin position="159"/>
        <end position="180"/>
    </location>
</feature>
<dbReference type="KEGG" id="adl:AURDEDRAFT_178485"/>
<dbReference type="InParanoid" id="J0CQI1"/>